<name>A0ABR4F5P1_9PEZI</name>
<dbReference type="PANTHER" id="PTHR17920">
    <property type="entry name" value="TRANSMEMBRANE AND COILED-COIL DOMAIN-CONTAINING PROTEIN 4 TMCO4"/>
    <property type="match status" value="1"/>
</dbReference>
<keyword evidence="4" id="KW-0472">Membrane</keyword>
<comment type="subcellular location">
    <subcellularLocation>
        <location evidence="1">Membrane</location>
        <topology evidence="1">Multi-pass membrane protein</topology>
    </subcellularLocation>
</comment>
<evidence type="ECO:0000313" key="6">
    <source>
        <dbReference type="EMBL" id="KAL2290023.1"/>
    </source>
</evidence>
<dbReference type="PANTHER" id="PTHR17920:SF22">
    <property type="entry name" value="DUF726 DOMAIN PROTEIN (AFU_ORTHOLOGUE AFUA_2G12860)"/>
    <property type="match status" value="1"/>
</dbReference>
<feature type="compositionally biased region" description="Polar residues" evidence="5">
    <location>
        <begin position="59"/>
        <end position="68"/>
    </location>
</feature>
<feature type="region of interest" description="Disordered" evidence="5">
    <location>
        <begin position="254"/>
        <end position="285"/>
    </location>
</feature>
<keyword evidence="3" id="KW-1133">Transmembrane helix</keyword>
<dbReference type="EMBL" id="JBAWTH010000010">
    <property type="protein sequence ID" value="KAL2290023.1"/>
    <property type="molecule type" value="Genomic_DNA"/>
</dbReference>
<keyword evidence="2" id="KW-0812">Transmembrane</keyword>
<dbReference type="Pfam" id="PF05277">
    <property type="entry name" value="DUF726"/>
    <property type="match status" value="1"/>
</dbReference>
<feature type="region of interest" description="Disordered" evidence="5">
    <location>
        <begin position="808"/>
        <end position="870"/>
    </location>
</feature>
<reference evidence="6 7" key="1">
    <citation type="submission" date="2024-03" db="EMBL/GenBank/DDBJ databases">
        <title>A high-quality draft genome sequence of Diaporthe vaccinii, a causative agent of upright dieback and viscid rot disease in cranberry plants.</title>
        <authorList>
            <person name="Sarrasin M."/>
            <person name="Lang B.F."/>
            <person name="Burger G."/>
        </authorList>
    </citation>
    <scope>NUCLEOTIDE SEQUENCE [LARGE SCALE GENOMIC DNA]</scope>
    <source>
        <strain evidence="6 7">IS7</strain>
    </source>
</reference>
<feature type="compositionally biased region" description="Acidic residues" evidence="5">
    <location>
        <begin position="38"/>
        <end position="52"/>
    </location>
</feature>
<evidence type="ECO:0000313" key="7">
    <source>
        <dbReference type="Proteomes" id="UP001600888"/>
    </source>
</evidence>
<organism evidence="6 7">
    <name type="scientific">Diaporthe vaccinii</name>
    <dbReference type="NCBI Taxonomy" id="105482"/>
    <lineage>
        <taxon>Eukaryota</taxon>
        <taxon>Fungi</taxon>
        <taxon>Dikarya</taxon>
        <taxon>Ascomycota</taxon>
        <taxon>Pezizomycotina</taxon>
        <taxon>Sordariomycetes</taxon>
        <taxon>Sordariomycetidae</taxon>
        <taxon>Diaporthales</taxon>
        <taxon>Diaporthaceae</taxon>
        <taxon>Diaporthe</taxon>
        <taxon>Diaporthe eres species complex</taxon>
    </lineage>
</organism>
<comment type="caution">
    <text evidence="6">The sequence shown here is derived from an EMBL/GenBank/DDBJ whole genome shotgun (WGS) entry which is preliminary data.</text>
</comment>
<feature type="region of interest" description="Disordered" evidence="5">
    <location>
        <begin position="1"/>
        <end position="80"/>
    </location>
</feature>
<sequence>MPPPRGAAKMEPSLSSSSKATKKGGCQPSDPPLNDAGYEPDADDSPNEDPEVEVIINDSDLNMPSNRQRPPPRREADMSSVISMTQRAELSTLVEAIMEKINAQVQKPFTFLDHPLAQKNRVQVWDYGPIMEAALASVDPTAESPANSVVVYGYCKPGKSVQEQDDAGVTSVPGETEANPDPDQAKAQDAGNTDDGADDDGKVPSIVIPEIGANSIEAAVPSMSELQKDVSSYFGKWKTAFQKRFNDFVVPKFPTSNAGPPGQGQGTPRGGAVGAGSSGRAQQPQQAIRGIAYQADLNLIRRFPPAQTSLTTLSVDKRRLLLHSIMLMLLSTEHYIAYSRVFMMYLASSLHIPMYAFIEDENRVARSLSKIYKTLCHESEKCESEEQKKLEELKKANECKRPDAVEHTDTMDAEDTKGVQETKQVQGTRPVKDNKPLRKYRPITNPAQAGTTLLAAGLGMVPAGQGLPAVSLPPVTVANLLGSLSDNESALATFFGVNANRPSTKSIDSFALTLQDIGFIPLHSPKESGFQNQKDVAPEDRRMRLVLCVNGLLTPNDDVCSPWKRLGSHNEVYAVRWETETLEKIGSAFETLLKSKAWAECQKDLNRTPILTKMLLYDWPNSLLRSSKVVDNAWIMGMTRSTKLSSCLSDLITGHLHGERGLSLIGYGVGARAIYLTLTYLAERKLYGLVDSVILMGAPIPGDTGTWTALKSAVTGRFVNVFANNDYMLAFASRSGPSYFGMAGLGCIEGVGGVENHDVSDILDAHVQYPSLVGDILQRIGWDELEITAPPPPNPVGQSSTAVLKAPVAAGNRPSQVQHTQGRGRGRGRGQIPGHFENKENTQPQGRGGKNGRNNSDRRLAGELGKMSLK</sequence>
<keyword evidence="7" id="KW-1185">Reference proteome</keyword>
<feature type="region of interest" description="Disordered" evidence="5">
    <location>
        <begin position="401"/>
        <end position="443"/>
    </location>
</feature>
<evidence type="ECO:0000256" key="2">
    <source>
        <dbReference type="ARBA" id="ARBA00022692"/>
    </source>
</evidence>
<evidence type="ECO:0000256" key="3">
    <source>
        <dbReference type="ARBA" id="ARBA00022989"/>
    </source>
</evidence>
<evidence type="ECO:0008006" key="8">
    <source>
        <dbReference type="Google" id="ProtNLM"/>
    </source>
</evidence>
<feature type="region of interest" description="Disordered" evidence="5">
    <location>
        <begin position="161"/>
        <end position="205"/>
    </location>
</feature>
<protein>
    <recommendedName>
        <fullName evidence="8">Transmembrane and coiled-coil domain-containing protein 4</fullName>
    </recommendedName>
</protein>
<evidence type="ECO:0000256" key="4">
    <source>
        <dbReference type="ARBA" id="ARBA00023136"/>
    </source>
</evidence>
<feature type="compositionally biased region" description="Basic and acidic residues" evidence="5">
    <location>
        <begin position="401"/>
        <end position="420"/>
    </location>
</feature>
<accession>A0ABR4F5P1</accession>
<evidence type="ECO:0000256" key="1">
    <source>
        <dbReference type="ARBA" id="ARBA00004141"/>
    </source>
</evidence>
<gene>
    <name evidence="6" type="ORF">FJTKL_00559</name>
</gene>
<dbReference type="InterPro" id="IPR007941">
    <property type="entry name" value="DUF726"/>
</dbReference>
<feature type="compositionally biased region" description="Gly residues" evidence="5">
    <location>
        <begin position="261"/>
        <end position="277"/>
    </location>
</feature>
<evidence type="ECO:0000256" key="5">
    <source>
        <dbReference type="SAM" id="MobiDB-lite"/>
    </source>
</evidence>
<proteinExistence type="predicted"/>
<dbReference type="Proteomes" id="UP001600888">
    <property type="component" value="Unassembled WGS sequence"/>
</dbReference>